<gene>
    <name evidence="2" type="ORF">NCTC11532_00992</name>
</gene>
<protein>
    <submittedName>
        <fullName evidence="2">Uncharacterized protein</fullName>
    </submittedName>
</protein>
<dbReference type="EMBL" id="UGPB01000001">
    <property type="protein sequence ID" value="STY28815.1"/>
    <property type="molecule type" value="Genomic_DNA"/>
</dbReference>
<evidence type="ECO:0000313" key="2">
    <source>
        <dbReference type="EMBL" id="STY28815.1"/>
    </source>
</evidence>
<sequence>MHQEVAEVIPEFYFGGCLLLSTPRASLTRCAGISSSDCSQSETLLSPDSPRSPKSSPTASQCDASLHASGLMFESERDQTGMRKRMITIPEQSWEACVQIVW</sequence>
<feature type="region of interest" description="Disordered" evidence="1">
    <location>
        <begin position="34"/>
        <end position="63"/>
    </location>
</feature>
<dbReference type="Proteomes" id="UP000255297">
    <property type="component" value="Unassembled WGS sequence"/>
</dbReference>
<evidence type="ECO:0000256" key="1">
    <source>
        <dbReference type="SAM" id="MobiDB-lite"/>
    </source>
</evidence>
<organism evidence="2 3">
    <name type="scientific">Legionella wadsworthii</name>
    <dbReference type="NCBI Taxonomy" id="28088"/>
    <lineage>
        <taxon>Bacteria</taxon>
        <taxon>Pseudomonadati</taxon>
        <taxon>Pseudomonadota</taxon>
        <taxon>Gammaproteobacteria</taxon>
        <taxon>Legionellales</taxon>
        <taxon>Legionellaceae</taxon>
        <taxon>Legionella</taxon>
    </lineage>
</organism>
<keyword evidence="3" id="KW-1185">Reference proteome</keyword>
<name>A0A378LPA7_9GAMM</name>
<evidence type="ECO:0000313" key="3">
    <source>
        <dbReference type="Proteomes" id="UP000255297"/>
    </source>
</evidence>
<feature type="compositionally biased region" description="Low complexity" evidence="1">
    <location>
        <begin position="46"/>
        <end position="57"/>
    </location>
</feature>
<feature type="compositionally biased region" description="Polar residues" evidence="1">
    <location>
        <begin position="34"/>
        <end position="44"/>
    </location>
</feature>
<dbReference type="RefSeq" id="WP_031567680.1">
    <property type="nucleotide sequence ID" value="NZ_CAAAIS010000007.1"/>
</dbReference>
<dbReference type="AlphaFoldDB" id="A0A378LPA7"/>
<proteinExistence type="predicted"/>
<accession>A0A378LPA7</accession>
<reference evidence="2 3" key="1">
    <citation type="submission" date="2018-06" db="EMBL/GenBank/DDBJ databases">
        <authorList>
            <consortium name="Pathogen Informatics"/>
            <person name="Doyle S."/>
        </authorList>
    </citation>
    <scope>NUCLEOTIDE SEQUENCE [LARGE SCALE GENOMIC DNA]</scope>
    <source>
        <strain evidence="2 3">NCTC11532</strain>
    </source>
</reference>